<gene>
    <name evidence="2" type="ORF">K460DRAFT_122690</name>
</gene>
<accession>A0A9P4GIJ4</accession>
<protein>
    <recommendedName>
        <fullName evidence="4">F-box domain-containing protein</fullName>
    </recommendedName>
</protein>
<evidence type="ECO:0008006" key="4">
    <source>
        <dbReference type="Google" id="ProtNLM"/>
    </source>
</evidence>
<evidence type="ECO:0000313" key="3">
    <source>
        <dbReference type="Proteomes" id="UP000800039"/>
    </source>
</evidence>
<sequence>MFFLKSPPPPSPLVSSSTPPPLPPRKPCTGTCNQQSQSVFFAKLPPEIRNEIYQYAFSLDASESISAVHHPLSLLLTCHQINHEATNLAFNTHAFAIKPNARTSFVALRDKTSHLSAQQTFAITTLSYDLVEGYIKGGSAVANMLANGILVFPFLSRIEIYIQRGYKSRHKTHYYPFYPAQDRPFFNDPRKDAIEKYAPIWLDYKILRPVARGHTFSWQAGQKWSIAWPQLDTPYFSVIGGEDSNGESLNKPYMGTDAVGAARGVHMCICGCGEVCWLSADLVQQTGRRVLVDTYFYGAEVIPRTDDERRFGHLKVRLHPGVPGVEGLTRENVGATSFKNEVDEEYWDELRRRNGKLDALWRGFWRGSRAGKEAGRGEGNSSLPLE</sequence>
<dbReference type="PANTHER" id="PTHR42085">
    <property type="entry name" value="F-BOX DOMAIN-CONTAINING PROTEIN"/>
    <property type="match status" value="1"/>
</dbReference>
<feature type="compositionally biased region" description="Pro residues" evidence="1">
    <location>
        <begin position="1"/>
        <end position="26"/>
    </location>
</feature>
<feature type="region of interest" description="Disordered" evidence="1">
    <location>
        <begin position="1"/>
        <end position="29"/>
    </location>
</feature>
<dbReference type="EMBL" id="ML976616">
    <property type="protein sequence ID" value="KAF1846287.1"/>
    <property type="molecule type" value="Genomic_DNA"/>
</dbReference>
<dbReference type="InterPro" id="IPR038883">
    <property type="entry name" value="AN11006-like"/>
</dbReference>
<organism evidence="2 3">
    <name type="scientific">Cucurbitaria berberidis CBS 394.84</name>
    <dbReference type="NCBI Taxonomy" id="1168544"/>
    <lineage>
        <taxon>Eukaryota</taxon>
        <taxon>Fungi</taxon>
        <taxon>Dikarya</taxon>
        <taxon>Ascomycota</taxon>
        <taxon>Pezizomycotina</taxon>
        <taxon>Dothideomycetes</taxon>
        <taxon>Pleosporomycetidae</taxon>
        <taxon>Pleosporales</taxon>
        <taxon>Pleosporineae</taxon>
        <taxon>Cucurbitariaceae</taxon>
        <taxon>Cucurbitaria</taxon>
    </lineage>
</organism>
<dbReference type="AlphaFoldDB" id="A0A9P4GIJ4"/>
<name>A0A9P4GIJ4_9PLEO</name>
<keyword evidence="3" id="KW-1185">Reference proteome</keyword>
<comment type="caution">
    <text evidence="2">The sequence shown here is derived from an EMBL/GenBank/DDBJ whole genome shotgun (WGS) entry which is preliminary data.</text>
</comment>
<dbReference type="RefSeq" id="XP_040788850.1">
    <property type="nucleotide sequence ID" value="XM_040926630.1"/>
</dbReference>
<proteinExistence type="predicted"/>
<evidence type="ECO:0000313" key="2">
    <source>
        <dbReference type="EMBL" id="KAF1846287.1"/>
    </source>
</evidence>
<evidence type="ECO:0000256" key="1">
    <source>
        <dbReference type="SAM" id="MobiDB-lite"/>
    </source>
</evidence>
<dbReference type="GeneID" id="63843882"/>
<reference evidence="2" key="1">
    <citation type="submission" date="2020-01" db="EMBL/GenBank/DDBJ databases">
        <authorList>
            <consortium name="DOE Joint Genome Institute"/>
            <person name="Haridas S."/>
            <person name="Albert R."/>
            <person name="Binder M."/>
            <person name="Bloem J."/>
            <person name="Labutti K."/>
            <person name="Salamov A."/>
            <person name="Andreopoulos B."/>
            <person name="Baker S.E."/>
            <person name="Barry K."/>
            <person name="Bills G."/>
            <person name="Bluhm B.H."/>
            <person name="Cannon C."/>
            <person name="Castanera R."/>
            <person name="Culley D.E."/>
            <person name="Daum C."/>
            <person name="Ezra D."/>
            <person name="Gonzalez J.B."/>
            <person name="Henrissat B."/>
            <person name="Kuo A."/>
            <person name="Liang C."/>
            <person name="Lipzen A."/>
            <person name="Lutzoni F."/>
            <person name="Magnuson J."/>
            <person name="Mondo S."/>
            <person name="Nolan M."/>
            <person name="Ohm R."/>
            <person name="Pangilinan J."/>
            <person name="Park H.-J."/>
            <person name="Ramirez L."/>
            <person name="Alfaro M."/>
            <person name="Sun H."/>
            <person name="Tritt A."/>
            <person name="Yoshinaga Y."/>
            <person name="Zwiers L.-H."/>
            <person name="Turgeon B.G."/>
            <person name="Goodwin S.B."/>
            <person name="Spatafora J.W."/>
            <person name="Crous P.W."/>
            <person name="Grigoriev I.V."/>
        </authorList>
    </citation>
    <scope>NUCLEOTIDE SEQUENCE</scope>
    <source>
        <strain evidence="2">CBS 394.84</strain>
    </source>
</reference>
<dbReference type="OrthoDB" id="3798004at2759"/>
<dbReference type="PANTHER" id="PTHR42085:SF1">
    <property type="entry name" value="F-BOX DOMAIN-CONTAINING PROTEIN"/>
    <property type="match status" value="1"/>
</dbReference>
<dbReference type="Proteomes" id="UP000800039">
    <property type="component" value="Unassembled WGS sequence"/>
</dbReference>